<keyword evidence="3" id="KW-1185">Reference proteome</keyword>
<evidence type="ECO:0000313" key="3">
    <source>
        <dbReference type="Proteomes" id="UP000031668"/>
    </source>
</evidence>
<dbReference type="EMBL" id="JWZT01002036">
    <property type="protein sequence ID" value="KII70535.1"/>
    <property type="molecule type" value="Genomic_DNA"/>
</dbReference>
<protein>
    <submittedName>
        <fullName evidence="2">StAR-related lipid transfer protein 8</fullName>
    </submittedName>
</protein>
<dbReference type="SUPFAM" id="SSF48350">
    <property type="entry name" value="GTPase activation domain, GAP"/>
    <property type="match status" value="1"/>
</dbReference>
<accession>A0A0C2N2D4</accession>
<dbReference type="GO" id="GO:0007165">
    <property type="term" value="P:signal transduction"/>
    <property type="evidence" value="ECO:0007669"/>
    <property type="project" value="InterPro"/>
</dbReference>
<dbReference type="GO" id="GO:0035023">
    <property type="term" value="P:regulation of Rho protein signal transduction"/>
    <property type="evidence" value="ECO:0007669"/>
    <property type="project" value="TreeGrafter"/>
</dbReference>
<evidence type="ECO:0000259" key="1">
    <source>
        <dbReference type="PROSITE" id="PS50238"/>
    </source>
</evidence>
<dbReference type="Proteomes" id="UP000031668">
    <property type="component" value="Unassembled WGS sequence"/>
</dbReference>
<dbReference type="PROSITE" id="PS50238">
    <property type="entry name" value="RHOGAP"/>
    <property type="match status" value="1"/>
</dbReference>
<name>A0A0C2N2D4_THEKT</name>
<dbReference type="Gene3D" id="1.10.555.10">
    <property type="entry name" value="Rho GTPase activation protein"/>
    <property type="match status" value="1"/>
</dbReference>
<dbReference type="GO" id="GO:0030036">
    <property type="term" value="P:actin cytoskeleton organization"/>
    <property type="evidence" value="ECO:0007669"/>
    <property type="project" value="TreeGrafter"/>
</dbReference>
<dbReference type="GO" id="GO:0005096">
    <property type="term" value="F:GTPase activator activity"/>
    <property type="evidence" value="ECO:0007669"/>
    <property type="project" value="TreeGrafter"/>
</dbReference>
<sequence>MTQIKSITAIRLNSILKRDQKMTSTSSKRVTNLFRKLFNHEEKSFYTLDIEKVAKNSLQWYIQRYGCPFPPLVIYIIDKITREGLTSEGIFRRSGRKSNINILEKMSIEDIIHQDLSPFSIYDFADYLKLFMRGLPEAILVDNISSIFTTIHSI</sequence>
<dbReference type="PANTHER" id="PTHR12659">
    <property type="entry name" value="RHO-TYPE GTPASE ACTIVATING PROTEIN"/>
    <property type="match status" value="1"/>
</dbReference>
<dbReference type="InterPro" id="IPR000198">
    <property type="entry name" value="RhoGAP_dom"/>
</dbReference>
<dbReference type="PANTHER" id="PTHR12659:SF7">
    <property type="entry name" value="CROSSVEINLESS C, ISOFORM C"/>
    <property type="match status" value="1"/>
</dbReference>
<dbReference type="Pfam" id="PF00620">
    <property type="entry name" value="RhoGAP"/>
    <property type="match status" value="1"/>
</dbReference>
<dbReference type="OrthoDB" id="185175at2759"/>
<reference evidence="2 3" key="1">
    <citation type="journal article" date="2014" name="Genome Biol. Evol.">
        <title>The genome of the myxosporean Thelohanellus kitauei shows adaptations to nutrient acquisition within its fish host.</title>
        <authorList>
            <person name="Yang Y."/>
            <person name="Xiong J."/>
            <person name="Zhou Z."/>
            <person name="Huo F."/>
            <person name="Miao W."/>
            <person name="Ran C."/>
            <person name="Liu Y."/>
            <person name="Zhang J."/>
            <person name="Feng J."/>
            <person name="Wang M."/>
            <person name="Wang M."/>
            <person name="Wang L."/>
            <person name="Yao B."/>
        </authorList>
    </citation>
    <scope>NUCLEOTIDE SEQUENCE [LARGE SCALE GENOMIC DNA]</scope>
    <source>
        <strain evidence="2">Wuqing</strain>
    </source>
</reference>
<organism evidence="2 3">
    <name type="scientific">Thelohanellus kitauei</name>
    <name type="common">Myxosporean</name>
    <dbReference type="NCBI Taxonomy" id="669202"/>
    <lineage>
        <taxon>Eukaryota</taxon>
        <taxon>Metazoa</taxon>
        <taxon>Cnidaria</taxon>
        <taxon>Myxozoa</taxon>
        <taxon>Myxosporea</taxon>
        <taxon>Bivalvulida</taxon>
        <taxon>Platysporina</taxon>
        <taxon>Myxobolidae</taxon>
        <taxon>Thelohanellus</taxon>
    </lineage>
</organism>
<gene>
    <name evidence="2" type="ORF">RF11_14853</name>
</gene>
<dbReference type="InterPro" id="IPR008936">
    <property type="entry name" value="Rho_GTPase_activation_prot"/>
</dbReference>
<comment type="caution">
    <text evidence="2">The sequence shown here is derived from an EMBL/GenBank/DDBJ whole genome shotgun (WGS) entry which is preliminary data.</text>
</comment>
<proteinExistence type="predicted"/>
<evidence type="ECO:0000313" key="2">
    <source>
        <dbReference type="EMBL" id="KII70535.1"/>
    </source>
</evidence>
<feature type="domain" description="Rho-GAP" evidence="1">
    <location>
        <begin position="56"/>
        <end position="154"/>
    </location>
</feature>
<dbReference type="AlphaFoldDB" id="A0A0C2N2D4"/>